<dbReference type="Proteomes" id="UP001165064">
    <property type="component" value="Unassembled WGS sequence"/>
</dbReference>
<evidence type="ECO:0000313" key="2">
    <source>
        <dbReference type="Proteomes" id="UP001165064"/>
    </source>
</evidence>
<keyword evidence="2" id="KW-1185">Reference proteome</keyword>
<comment type="caution">
    <text evidence="1">The sequence shown here is derived from an EMBL/GenBank/DDBJ whole genome shotgun (WGS) entry which is preliminary data.</text>
</comment>
<proteinExistence type="predicted"/>
<reference evidence="1" key="1">
    <citation type="submission" date="2023-04" db="EMBL/GenBank/DDBJ databases">
        <title>Ambrosiozyma monospora NBRC 10751.</title>
        <authorList>
            <person name="Ichikawa N."/>
            <person name="Sato H."/>
            <person name="Tonouchi N."/>
        </authorList>
    </citation>
    <scope>NUCLEOTIDE SEQUENCE</scope>
    <source>
        <strain evidence="1">NBRC 10751</strain>
    </source>
</reference>
<sequence length="81" mass="9716">MKDYDEDKNEDFLDVEIKDSMLKKKSMMTRMISTMSLHQTGRYGKNKNLMKKEDKDEEDDDDDDFTHTSGLRRKQSDVEFR</sequence>
<accession>A0ACB5TSU1</accession>
<evidence type="ECO:0000313" key="1">
    <source>
        <dbReference type="EMBL" id="GME94444.1"/>
    </source>
</evidence>
<protein>
    <submittedName>
        <fullName evidence="1">Unnamed protein product</fullName>
    </submittedName>
</protein>
<organism evidence="1 2">
    <name type="scientific">Ambrosiozyma monospora</name>
    <name type="common">Yeast</name>
    <name type="synonym">Endomycopsis monosporus</name>
    <dbReference type="NCBI Taxonomy" id="43982"/>
    <lineage>
        <taxon>Eukaryota</taxon>
        <taxon>Fungi</taxon>
        <taxon>Dikarya</taxon>
        <taxon>Ascomycota</taxon>
        <taxon>Saccharomycotina</taxon>
        <taxon>Pichiomycetes</taxon>
        <taxon>Pichiales</taxon>
        <taxon>Pichiaceae</taxon>
        <taxon>Ambrosiozyma</taxon>
    </lineage>
</organism>
<dbReference type="EMBL" id="BSXS01009043">
    <property type="protein sequence ID" value="GME94444.1"/>
    <property type="molecule type" value="Genomic_DNA"/>
</dbReference>
<gene>
    <name evidence="1" type="ORF">Amon02_000957300</name>
</gene>
<name>A0ACB5TSU1_AMBMO</name>